<dbReference type="EMBL" id="CAADFF010000007">
    <property type="protein sequence ID" value="VFJ87631.1"/>
    <property type="molecule type" value="Genomic_DNA"/>
</dbReference>
<evidence type="ECO:0000313" key="1">
    <source>
        <dbReference type="EMBL" id="VFJ87631.1"/>
    </source>
</evidence>
<dbReference type="AlphaFoldDB" id="A0A450U7E8"/>
<gene>
    <name evidence="1" type="ORF">BECKLFY1418B_GA0070995_100753</name>
</gene>
<accession>A0A450U7E8</accession>
<organism evidence="1">
    <name type="scientific">Candidatus Kentrum sp. LFY</name>
    <dbReference type="NCBI Taxonomy" id="2126342"/>
    <lineage>
        <taxon>Bacteria</taxon>
        <taxon>Pseudomonadati</taxon>
        <taxon>Pseudomonadota</taxon>
        <taxon>Gammaproteobacteria</taxon>
        <taxon>Candidatus Kentrum</taxon>
    </lineage>
</organism>
<name>A0A450U7E8_9GAMM</name>
<reference evidence="1" key="1">
    <citation type="submission" date="2019-02" db="EMBL/GenBank/DDBJ databases">
        <authorList>
            <person name="Gruber-Vodicka R. H."/>
            <person name="Seah K. B. B."/>
        </authorList>
    </citation>
    <scope>NUCLEOTIDE SEQUENCE</scope>
    <source>
        <strain evidence="1">BECK_M7</strain>
    </source>
</reference>
<sequence length="76" mass="9004">MEVISPSQSIHDLMQKAEKFLRADIPDNLYHRVGGKNDYHGIDYRNNPVFATAYLAEENEHESMKWLDVEFRDFFL</sequence>
<proteinExistence type="predicted"/>
<protein>
    <submittedName>
        <fullName evidence="1">Uncharacterized protein</fullName>
    </submittedName>
</protein>